<dbReference type="InterPro" id="IPR050326">
    <property type="entry name" value="NAD_dep_DNA_ligaseB"/>
</dbReference>
<reference evidence="7" key="1">
    <citation type="journal article" date="2020" name="Nature">
        <title>Giant virus diversity and host interactions through global metagenomics.</title>
        <authorList>
            <person name="Schulz F."/>
            <person name="Roux S."/>
            <person name="Paez-Espino D."/>
            <person name="Jungbluth S."/>
            <person name="Walsh D.A."/>
            <person name="Denef V.J."/>
            <person name="McMahon K.D."/>
            <person name="Konstantinidis K.T."/>
            <person name="Eloe-Fadrosh E.A."/>
            <person name="Kyrpides N.C."/>
            <person name="Woyke T."/>
        </authorList>
    </citation>
    <scope>NUCLEOTIDE SEQUENCE</scope>
    <source>
        <strain evidence="7">GVMAG-M-3300021354-14</strain>
    </source>
</reference>
<accession>A0A6C0CM89</accession>
<dbReference type="AlphaFoldDB" id="A0A6C0CM89"/>
<keyword evidence="2" id="KW-0436">Ligase</keyword>
<evidence type="ECO:0000313" key="7">
    <source>
        <dbReference type="EMBL" id="QHT05000.1"/>
    </source>
</evidence>
<dbReference type="GO" id="GO:0006310">
    <property type="term" value="P:DNA recombination"/>
    <property type="evidence" value="ECO:0007669"/>
    <property type="project" value="InterPro"/>
</dbReference>
<dbReference type="Gene3D" id="3.30.470.30">
    <property type="entry name" value="DNA ligase/mRNA capping enzyme"/>
    <property type="match status" value="1"/>
</dbReference>
<evidence type="ECO:0000256" key="1">
    <source>
        <dbReference type="ARBA" id="ARBA00001968"/>
    </source>
</evidence>
<keyword evidence="4" id="KW-0227">DNA damage</keyword>
<protein>
    <recommendedName>
        <fullName evidence="6">ATP-dependent DNA ligase family profile domain-containing protein</fullName>
    </recommendedName>
</protein>
<evidence type="ECO:0000256" key="2">
    <source>
        <dbReference type="ARBA" id="ARBA00022598"/>
    </source>
</evidence>
<dbReference type="GO" id="GO:0006281">
    <property type="term" value="P:DNA repair"/>
    <property type="evidence" value="ECO:0007669"/>
    <property type="project" value="UniProtKB-KW"/>
</dbReference>
<name>A0A6C0CM89_9ZZZZ</name>
<dbReference type="GO" id="GO:0006260">
    <property type="term" value="P:DNA replication"/>
    <property type="evidence" value="ECO:0007669"/>
    <property type="project" value="UniProtKB-KW"/>
</dbReference>
<feature type="domain" description="ATP-dependent DNA ligase family profile" evidence="6">
    <location>
        <begin position="140"/>
        <end position="325"/>
    </location>
</feature>
<dbReference type="InterPro" id="IPR012340">
    <property type="entry name" value="NA-bd_OB-fold"/>
</dbReference>
<dbReference type="SUPFAM" id="SSF50249">
    <property type="entry name" value="Nucleic acid-binding proteins"/>
    <property type="match status" value="1"/>
</dbReference>
<dbReference type="PANTHER" id="PTHR47810">
    <property type="entry name" value="DNA LIGASE"/>
    <property type="match status" value="1"/>
</dbReference>
<evidence type="ECO:0000256" key="3">
    <source>
        <dbReference type="ARBA" id="ARBA00022705"/>
    </source>
</evidence>
<dbReference type="GO" id="GO:0005524">
    <property type="term" value="F:ATP binding"/>
    <property type="evidence" value="ECO:0007669"/>
    <property type="project" value="InterPro"/>
</dbReference>
<dbReference type="InterPro" id="IPR012310">
    <property type="entry name" value="DNA_ligase_ATP-dep_cent"/>
</dbReference>
<dbReference type="Gene3D" id="2.40.50.140">
    <property type="entry name" value="Nucleic acid-binding proteins"/>
    <property type="match status" value="1"/>
</dbReference>
<evidence type="ECO:0000256" key="4">
    <source>
        <dbReference type="ARBA" id="ARBA00022763"/>
    </source>
</evidence>
<dbReference type="SUPFAM" id="SSF56091">
    <property type="entry name" value="DNA ligase/mRNA capping enzyme, catalytic domain"/>
    <property type="match status" value="1"/>
</dbReference>
<evidence type="ECO:0000259" key="6">
    <source>
        <dbReference type="Pfam" id="PF01068"/>
    </source>
</evidence>
<comment type="cofactor">
    <cofactor evidence="1">
        <name>a divalent metal cation</name>
        <dbReference type="ChEBI" id="CHEBI:60240"/>
    </cofactor>
</comment>
<dbReference type="Pfam" id="PF01068">
    <property type="entry name" value="DNA_ligase_A_M"/>
    <property type="match status" value="1"/>
</dbReference>
<keyword evidence="3" id="KW-0235">DNA replication</keyword>
<sequence>MEQVWVEFYRKMKATNSALEKKLLVQKYPQLAEIWKLILNRSTYVTPASIAKYQSNAKRRRVDVNYDLLQLLQKLSTRELTGNAALDNVTSYLAKYPDMNEELTAVISGVPKLGLNGKSINQAYVAAGLEKVLSEFNVCLAQPFEPVDYASDTWFIMRKYDGIRCIIEFQADKITPFTRNGNPITSIQKAVSQLTPPSRSVCIDCEIVIPTADSKDDFTASLSRLRQTKVDVADFQCNVFDLLTVDDFYMGESKQIYSERLENARRFCENLRDPRFVVIECEKYASDEVFTKWQAKRDVGKWEGLILRKDAPYKGTRTSDLLKVKEFKSMEVVVKDISIGYKQMLNASGIMEDMRIMSAAIIQHEGTYVSVGSGWNDRQRLEYVKNPERIIGKTIEINYFEQSTSKSGKHSLRFPTLKSVWGERRDM</sequence>
<organism evidence="7">
    <name type="scientific">viral metagenome</name>
    <dbReference type="NCBI Taxonomy" id="1070528"/>
    <lineage>
        <taxon>unclassified sequences</taxon>
        <taxon>metagenomes</taxon>
        <taxon>organismal metagenomes</taxon>
    </lineage>
</organism>
<dbReference type="GO" id="GO:0003910">
    <property type="term" value="F:DNA ligase (ATP) activity"/>
    <property type="evidence" value="ECO:0007669"/>
    <property type="project" value="InterPro"/>
</dbReference>
<dbReference type="PANTHER" id="PTHR47810:SF1">
    <property type="entry name" value="DNA LIGASE B"/>
    <property type="match status" value="1"/>
</dbReference>
<proteinExistence type="predicted"/>
<dbReference type="EMBL" id="MN739448">
    <property type="protein sequence ID" value="QHT05000.1"/>
    <property type="molecule type" value="Genomic_DNA"/>
</dbReference>
<evidence type="ECO:0000256" key="5">
    <source>
        <dbReference type="ARBA" id="ARBA00023204"/>
    </source>
</evidence>
<keyword evidence="5" id="KW-0234">DNA repair</keyword>